<name>A0ABR0U7P8_REHGL</name>
<evidence type="ECO:0000256" key="1">
    <source>
        <dbReference type="SAM" id="Phobius"/>
    </source>
</evidence>
<keyword evidence="1" id="KW-0812">Transmembrane</keyword>
<organism evidence="2 3">
    <name type="scientific">Rehmannia glutinosa</name>
    <name type="common">Chinese foxglove</name>
    <dbReference type="NCBI Taxonomy" id="99300"/>
    <lineage>
        <taxon>Eukaryota</taxon>
        <taxon>Viridiplantae</taxon>
        <taxon>Streptophyta</taxon>
        <taxon>Embryophyta</taxon>
        <taxon>Tracheophyta</taxon>
        <taxon>Spermatophyta</taxon>
        <taxon>Magnoliopsida</taxon>
        <taxon>eudicotyledons</taxon>
        <taxon>Gunneridae</taxon>
        <taxon>Pentapetalae</taxon>
        <taxon>asterids</taxon>
        <taxon>lamiids</taxon>
        <taxon>Lamiales</taxon>
        <taxon>Orobanchaceae</taxon>
        <taxon>Rehmannieae</taxon>
        <taxon>Rehmannia</taxon>
    </lineage>
</organism>
<comment type="caution">
    <text evidence="2">The sequence shown here is derived from an EMBL/GenBank/DDBJ whole genome shotgun (WGS) entry which is preliminary data.</text>
</comment>
<dbReference type="PANTHER" id="PTHR35758:SF2">
    <property type="entry name" value="TRANSMEMBRANE PROTEIN"/>
    <property type="match status" value="1"/>
</dbReference>
<feature type="transmembrane region" description="Helical" evidence="1">
    <location>
        <begin position="55"/>
        <end position="73"/>
    </location>
</feature>
<keyword evidence="1" id="KW-1133">Transmembrane helix</keyword>
<evidence type="ECO:0000313" key="3">
    <source>
        <dbReference type="Proteomes" id="UP001318860"/>
    </source>
</evidence>
<accession>A0ABR0U7P8</accession>
<dbReference type="Proteomes" id="UP001318860">
    <property type="component" value="Unassembled WGS sequence"/>
</dbReference>
<protein>
    <submittedName>
        <fullName evidence="2">Uncharacterized protein</fullName>
    </submittedName>
</protein>
<keyword evidence="3" id="KW-1185">Reference proteome</keyword>
<keyword evidence="1" id="KW-0472">Membrane</keyword>
<dbReference type="PANTHER" id="PTHR35758">
    <property type="entry name" value="TRANSMEMBRANE PROTEIN"/>
    <property type="match status" value="1"/>
</dbReference>
<sequence length="99" mass="11436">MGQGPIRRSFRFTSYDQRILAIGFAILAVLSPLYVDRRSSPELELDEEPIDFSSYLPLLLLILITTIAISGYLERGFTAFDPYWIHRAHETSRDDLQKM</sequence>
<reference evidence="2 3" key="1">
    <citation type="journal article" date="2021" name="Comput. Struct. Biotechnol. J.">
        <title>De novo genome assembly of the potent medicinal plant Rehmannia glutinosa using nanopore technology.</title>
        <authorList>
            <person name="Ma L."/>
            <person name="Dong C."/>
            <person name="Song C."/>
            <person name="Wang X."/>
            <person name="Zheng X."/>
            <person name="Niu Y."/>
            <person name="Chen S."/>
            <person name="Feng W."/>
        </authorList>
    </citation>
    <scope>NUCLEOTIDE SEQUENCE [LARGE SCALE GENOMIC DNA]</scope>
    <source>
        <strain evidence="2">DH-2019</strain>
    </source>
</reference>
<evidence type="ECO:0000313" key="2">
    <source>
        <dbReference type="EMBL" id="KAK6118334.1"/>
    </source>
</evidence>
<feature type="transmembrane region" description="Helical" evidence="1">
    <location>
        <begin position="18"/>
        <end position="35"/>
    </location>
</feature>
<gene>
    <name evidence="2" type="ORF">DH2020_047905</name>
</gene>
<proteinExistence type="predicted"/>
<dbReference type="EMBL" id="JABTTQ020003342">
    <property type="protein sequence ID" value="KAK6118334.1"/>
    <property type="molecule type" value="Genomic_DNA"/>
</dbReference>